<organism evidence="1 2">
    <name type="scientific">Stigmatella ashevillensis</name>
    <dbReference type="NCBI Taxonomy" id="2995309"/>
    <lineage>
        <taxon>Bacteria</taxon>
        <taxon>Pseudomonadati</taxon>
        <taxon>Myxococcota</taxon>
        <taxon>Myxococcia</taxon>
        <taxon>Myxococcales</taxon>
        <taxon>Cystobacterineae</taxon>
        <taxon>Archangiaceae</taxon>
        <taxon>Stigmatella</taxon>
    </lineage>
</organism>
<keyword evidence="2" id="KW-1185">Reference proteome</keyword>
<gene>
    <name evidence="1" type="ORF">POL68_29195</name>
</gene>
<dbReference type="Proteomes" id="UP001221838">
    <property type="component" value="Unassembled WGS sequence"/>
</dbReference>
<dbReference type="EMBL" id="JAQNDM010000002">
    <property type="protein sequence ID" value="MDC0712575.1"/>
    <property type="molecule type" value="Genomic_DNA"/>
</dbReference>
<evidence type="ECO:0008006" key="3">
    <source>
        <dbReference type="Google" id="ProtNLM"/>
    </source>
</evidence>
<proteinExistence type="predicted"/>
<dbReference type="Gene3D" id="3.20.20.150">
    <property type="entry name" value="Divalent-metal-dependent TIM barrel enzymes"/>
    <property type="match status" value="1"/>
</dbReference>
<dbReference type="RefSeq" id="WP_272142712.1">
    <property type="nucleotide sequence ID" value="NZ_JAQNDM010000002.1"/>
</dbReference>
<evidence type="ECO:0000313" key="2">
    <source>
        <dbReference type="Proteomes" id="UP001221838"/>
    </source>
</evidence>
<sequence>MQSAAEELLALGGEGLQLTPGNVPTEGFEGFLEGLREKEVSLRTHHGFTPQALRTPVWSPDAECLVDSRSVHPPRDVDAARDAWVRRAEDGGFQGCVLETMYPGYLLGTGEALLWAMDLRLRLAVDIAHLHIQHASGRLPGHVWRRLQDHLDIEEVHVSANPGDRDAHQPLTLGTFGLEWAQERLAQGTPVILECYMHRLSKDARRSQLDLLRGHS</sequence>
<evidence type="ECO:0000313" key="1">
    <source>
        <dbReference type="EMBL" id="MDC0712575.1"/>
    </source>
</evidence>
<accession>A0ABT5DFX6</accession>
<protein>
    <recommendedName>
        <fullName evidence="3">Xylose isomerase-like TIM barrel domain-containing protein</fullName>
    </recommendedName>
</protein>
<name>A0ABT5DFX6_9BACT</name>
<comment type="caution">
    <text evidence="1">The sequence shown here is derived from an EMBL/GenBank/DDBJ whole genome shotgun (WGS) entry which is preliminary data.</text>
</comment>
<reference evidence="1 2" key="1">
    <citation type="submission" date="2022-11" db="EMBL/GenBank/DDBJ databases">
        <title>Minimal conservation of predation-associated metabolite biosynthetic gene clusters underscores biosynthetic potential of Myxococcota including descriptions for ten novel species: Archangium lansinium sp. nov., Myxococcus landrumus sp. nov., Nannocystis bai.</title>
        <authorList>
            <person name="Ahearne A."/>
            <person name="Stevens C."/>
            <person name="Dowd S."/>
        </authorList>
    </citation>
    <scope>NUCLEOTIDE SEQUENCE [LARGE SCALE GENOMIC DNA]</scope>
    <source>
        <strain evidence="1 2">NCWAL01</strain>
    </source>
</reference>